<evidence type="ECO:0000313" key="2">
    <source>
        <dbReference type="EMBL" id="TKR22058.1"/>
    </source>
</evidence>
<feature type="region of interest" description="Disordered" evidence="1">
    <location>
        <begin position="31"/>
        <end position="72"/>
    </location>
</feature>
<accession>A0A7Z8JXV7</accession>
<gene>
    <name evidence="2" type="ORF">FA014_18485</name>
</gene>
<dbReference type="Proteomes" id="UP000308121">
    <property type="component" value="Unassembled WGS sequence"/>
</dbReference>
<dbReference type="RefSeq" id="WP_154731079.1">
    <property type="nucleotide sequence ID" value="NZ_SZYE01000262.1"/>
</dbReference>
<protein>
    <submittedName>
        <fullName evidence="2">Uncharacterized protein</fullName>
    </submittedName>
</protein>
<reference evidence="2 3" key="1">
    <citation type="submission" date="2019-05" db="EMBL/GenBank/DDBJ databases">
        <title>Genome sequence of Cellulomonas hominis strain CS1.</title>
        <authorList>
            <person name="Belmont J."/>
            <person name="Maclea K.S."/>
        </authorList>
    </citation>
    <scope>NUCLEOTIDE SEQUENCE [LARGE SCALE GENOMIC DNA]</scope>
    <source>
        <strain evidence="2 3">CS1</strain>
    </source>
</reference>
<comment type="caution">
    <text evidence="2">The sequence shown here is derived from an EMBL/GenBank/DDBJ whole genome shotgun (WGS) entry which is preliminary data.</text>
</comment>
<evidence type="ECO:0000313" key="3">
    <source>
        <dbReference type="Proteomes" id="UP000308121"/>
    </source>
</evidence>
<dbReference type="AlphaFoldDB" id="A0A7Z8JXV7"/>
<dbReference type="OrthoDB" id="5082479at2"/>
<name>A0A7Z8JXV7_9CELL</name>
<dbReference type="EMBL" id="SZYE01000262">
    <property type="protein sequence ID" value="TKR22058.1"/>
    <property type="molecule type" value="Genomic_DNA"/>
</dbReference>
<organism evidence="2 3">
    <name type="scientific">Cellulomonas hominis</name>
    <dbReference type="NCBI Taxonomy" id="156981"/>
    <lineage>
        <taxon>Bacteria</taxon>
        <taxon>Bacillati</taxon>
        <taxon>Actinomycetota</taxon>
        <taxon>Actinomycetes</taxon>
        <taxon>Micrococcales</taxon>
        <taxon>Cellulomonadaceae</taxon>
        <taxon>Cellulomonas</taxon>
    </lineage>
</organism>
<proteinExistence type="predicted"/>
<sequence length="128" mass="13956">MTPEHDRPTWQAEPCPDWCVVLHAQDDDVRDRSHVSTSMSVGARQLLSGPGPAVSPFAEREPSGPPGTPDALDRTAAADLAVCLHRRDGGRTTWVYVGDGAVQHLELTAESWHRLMPALDRVLDLARA</sequence>
<evidence type="ECO:0000256" key="1">
    <source>
        <dbReference type="SAM" id="MobiDB-lite"/>
    </source>
</evidence>